<dbReference type="PANTHER" id="PTHR11732">
    <property type="entry name" value="ALDO/KETO REDUCTASE"/>
    <property type="match status" value="1"/>
</dbReference>
<dbReference type="EnsemblMetazoa" id="XM_004922686.4">
    <property type="protein sequence ID" value="XP_004922743.1"/>
    <property type="gene ID" value="LOC101744065"/>
</dbReference>
<keyword evidence="3" id="KW-0560">Oxidoreductase</keyword>
<dbReference type="InterPro" id="IPR020471">
    <property type="entry name" value="AKR"/>
</dbReference>
<name>A0A8R2M2W3_BOMMO</name>
<dbReference type="KEGG" id="bmor:101744065"/>
<dbReference type="InterPro" id="IPR023210">
    <property type="entry name" value="NADP_OxRdtase_dom"/>
</dbReference>
<evidence type="ECO:0000256" key="3">
    <source>
        <dbReference type="ARBA" id="ARBA00023002"/>
    </source>
</evidence>
<dbReference type="PRINTS" id="PR00069">
    <property type="entry name" value="ALDKETRDTASE"/>
</dbReference>
<evidence type="ECO:0000256" key="5">
    <source>
        <dbReference type="PIRSR" id="PIRSR000097-2"/>
    </source>
</evidence>
<evidence type="ECO:0000256" key="4">
    <source>
        <dbReference type="PIRSR" id="PIRSR000097-1"/>
    </source>
</evidence>
<evidence type="ECO:0000313" key="9">
    <source>
        <dbReference type="Proteomes" id="UP000005204"/>
    </source>
</evidence>
<dbReference type="RefSeq" id="XP_004922743.1">
    <property type="nucleotide sequence ID" value="XM_004922686.5"/>
</dbReference>
<feature type="site" description="Lowers pKa of active site Tyr" evidence="6">
    <location>
        <position position="83"/>
    </location>
</feature>
<dbReference type="Pfam" id="PF00248">
    <property type="entry name" value="Aldo_ket_red"/>
    <property type="match status" value="1"/>
</dbReference>
<dbReference type="OrthoDB" id="416253at2759"/>
<reference evidence="9" key="1">
    <citation type="journal article" date="2008" name="Insect Biochem. Mol. Biol.">
        <title>The genome of a lepidopteran model insect, the silkworm Bombyx mori.</title>
        <authorList>
            <consortium name="International Silkworm Genome Consortium"/>
        </authorList>
    </citation>
    <scope>NUCLEOTIDE SEQUENCE [LARGE SCALE GENOMIC DNA]</scope>
    <source>
        <strain evidence="9">p50T</strain>
    </source>
</reference>
<dbReference type="RefSeq" id="XP_037872269.1">
    <property type="nucleotide sequence ID" value="XM_038016341.2"/>
</dbReference>
<dbReference type="FunFam" id="3.20.20.100:FF:000006">
    <property type="entry name" value="Aldo-keto reductase family 1 member A1"/>
    <property type="match status" value="1"/>
</dbReference>
<comment type="similarity">
    <text evidence="1">Belongs to the aldo/keto reductase family.</text>
</comment>
<dbReference type="EnsemblMetazoa" id="XM_038016341.1">
    <property type="protein sequence ID" value="XP_037872269.1"/>
    <property type="gene ID" value="LOC101744065"/>
</dbReference>
<dbReference type="Proteomes" id="UP000005204">
    <property type="component" value="Unassembled WGS sequence"/>
</dbReference>
<evidence type="ECO:0000313" key="8">
    <source>
        <dbReference type="EnsemblMetazoa" id="XP_037872269.1"/>
    </source>
</evidence>
<evidence type="ECO:0000256" key="2">
    <source>
        <dbReference type="ARBA" id="ARBA00022857"/>
    </source>
</evidence>
<evidence type="ECO:0000259" key="7">
    <source>
        <dbReference type="Pfam" id="PF00248"/>
    </source>
</evidence>
<dbReference type="PROSITE" id="PS00798">
    <property type="entry name" value="ALDOKETO_REDUCTASE_1"/>
    <property type="match status" value="1"/>
</dbReference>
<reference evidence="8" key="2">
    <citation type="submission" date="2022-06" db="UniProtKB">
        <authorList>
            <consortium name="EnsemblMetazoa"/>
        </authorList>
    </citation>
    <scope>IDENTIFICATION</scope>
    <source>
        <strain evidence="8">p50T (Dazao)</strain>
    </source>
</reference>
<dbReference type="InterPro" id="IPR036812">
    <property type="entry name" value="NAD(P)_OxRdtase_dom_sf"/>
</dbReference>
<dbReference type="PROSITE" id="PS00063">
    <property type="entry name" value="ALDOKETO_REDUCTASE_3"/>
    <property type="match status" value="1"/>
</dbReference>
<protein>
    <recommendedName>
        <fullName evidence="7">NADP-dependent oxidoreductase domain-containing protein</fullName>
    </recommendedName>
</protein>
<dbReference type="AlphaFoldDB" id="A0A8R2M2W3"/>
<dbReference type="GeneID" id="101744065"/>
<dbReference type="Gene3D" id="3.20.20.100">
    <property type="entry name" value="NADP-dependent oxidoreductase domain"/>
    <property type="match status" value="1"/>
</dbReference>
<keyword evidence="9" id="KW-1185">Reference proteome</keyword>
<evidence type="ECO:0000256" key="1">
    <source>
        <dbReference type="ARBA" id="ARBA00007905"/>
    </source>
</evidence>
<evidence type="ECO:0000256" key="6">
    <source>
        <dbReference type="PIRSR" id="PIRSR000097-3"/>
    </source>
</evidence>
<dbReference type="PROSITE" id="PS00062">
    <property type="entry name" value="ALDOKETO_REDUCTASE_2"/>
    <property type="match status" value="1"/>
</dbReference>
<dbReference type="SUPFAM" id="SSF51430">
    <property type="entry name" value="NAD(P)-linked oxidoreductase"/>
    <property type="match status" value="1"/>
</dbReference>
<dbReference type="InterPro" id="IPR018170">
    <property type="entry name" value="Aldo/ket_reductase_CS"/>
</dbReference>
<feature type="binding site" evidence="5">
    <location>
        <position position="116"/>
    </location>
    <ligand>
        <name>substrate</name>
    </ligand>
</feature>
<dbReference type="PIRSF" id="PIRSF000097">
    <property type="entry name" value="AKR"/>
    <property type="match status" value="1"/>
</dbReference>
<feature type="domain" description="NADP-dependent oxidoreductase" evidence="7">
    <location>
        <begin position="20"/>
        <end position="285"/>
    </location>
</feature>
<accession>A0A8R2M2W3</accession>
<proteinExistence type="inferred from homology"/>
<feature type="active site" description="Proton donor" evidence="4">
    <location>
        <position position="54"/>
    </location>
</feature>
<sequence>MVVDVPSIKLSNGQDMPILGLGTYARKPEPGQVLNSVRWAIDAGYRHIDTATVYKNEAEVGEAISEKIDQGVVKREQLFVTTKLWNDKHARSDVLPTLKESLAKLRLDYVDLYLVHWPVSVNDKGEDLAIDHLDTWKGMEEVLALGLTKAIGVSNFNEEQLERLLKEATVKPVVNQVEINPTLTQHKLVRFCQERSVVPVAYTPLGLVSDARPEFAGLDVIKTDPKLGGLADKYGKTRAQVALRYLTQRNIPVLPKSFTKSRIEQNIDIFDFTLTDDEMALVDGYNIDHRCVPSKAFAHLKNYPF</sequence>
<organism evidence="8 9">
    <name type="scientific">Bombyx mori</name>
    <name type="common">Silk moth</name>
    <dbReference type="NCBI Taxonomy" id="7091"/>
    <lineage>
        <taxon>Eukaryota</taxon>
        <taxon>Metazoa</taxon>
        <taxon>Ecdysozoa</taxon>
        <taxon>Arthropoda</taxon>
        <taxon>Hexapoda</taxon>
        <taxon>Insecta</taxon>
        <taxon>Pterygota</taxon>
        <taxon>Neoptera</taxon>
        <taxon>Endopterygota</taxon>
        <taxon>Lepidoptera</taxon>
        <taxon>Glossata</taxon>
        <taxon>Ditrysia</taxon>
        <taxon>Bombycoidea</taxon>
        <taxon>Bombycidae</taxon>
        <taxon>Bombycinae</taxon>
        <taxon>Bombyx</taxon>
    </lineage>
</organism>
<keyword evidence="2" id="KW-0521">NADP</keyword>
<dbReference type="GO" id="GO:0016491">
    <property type="term" value="F:oxidoreductase activity"/>
    <property type="evidence" value="ECO:0007669"/>
    <property type="project" value="UniProtKB-KW"/>
</dbReference>